<feature type="region of interest" description="Disordered" evidence="11">
    <location>
        <begin position="450"/>
        <end position="474"/>
    </location>
</feature>
<evidence type="ECO:0000256" key="6">
    <source>
        <dbReference type="ARBA" id="ARBA00022958"/>
    </source>
</evidence>
<evidence type="ECO:0000256" key="10">
    <source>
        <dbReference type="PIRNR" id="PIRNR002450"/>
    </source>
</evidence>
<evidence type="ECO:0000256" key="9">
    <source>
        <dbReference type="ARBA" id="ARBA00023136"/>
    </source>
</evidence>
<name>I2H3V5_HENB6</name>
<evidence type="ECO:0000256" key="7">
    <source>
        <dbReference type="ARBA" id="ARBA00022989"/>
    </source>
</evidence>
<accession>I2H3V5</accession>
<keyword evidence="9 10" id="KW-0472">Membrane</keyword>
<dbReference type="InterPro" id="IPR004773">
    <property type="entry name" value="K/Na_transp_Trk1/HKT1"/>
</dbReference>
<feature type="transmembrane region" description="Helical" evidence="10">
    <location>
        <begin position="554"/>
        <end position="573"/>
    </location>
</feature>
<keyword evidence="8 10" id="KW-0406">Ion transport</keyword>
<feature type="transmembrane region" description="Helical" evidence="10">
    <location>
        <begin position="748"/>
        <end position="765"/>
    </location>
</feature>
<dbReference type="STRING" id="1071380.I2H3V5"/>
<dbReference type="GO" id="GO:0005886">
    <property type="term" value="C:plasma membrane"/>
    <property type="evidence" value="ECO:0007669"/>
    <property type="project" value="EnsemblFungi"/>
</dbReference>
<feature type="transmembrane region" description="Helical" evidence="10">
    <location>
        <begin position="621"/>
        <end position="649"/>
    </location>
</feature>
<feature type="transmembrane region" description="Helical" evidence="10">
    <location>
        <begin position="861"/>
        <end position="884"/>
    </location>
</feature>
<comment type="subcellular location">
    <subcellularLocation>
        <location evidence="1">Membrane</location>
        <topology evidence="1">Multi-pass membrane protein</topology>
    </subcellularLocation>
</comment>
<dbReference type="GO" id="GO:0042391">
    <property type="term" value="P:regulation of membrane potential"/>
    <property type="evidence" value="ECO:0007669"/>
    <property type="project" value="EnsemblFungi"/>
</dbReference>
<dbReference type="Proteomes" id="UP000002866">
    <property type="component" value="Chromosome 4"/>
</dbReference>
<dbReference type="GeneID" id="14496093"/>
<dbReference type="InterPro" id="IPR003445">
    <property type="entry name" value="Cat_transpt"/>
</dbReference>
<dbReference type="GO" id="GO:1990573">
    <property type="term" value="P:potassium ion import across plasma membrane"/>
    <property type="evidence" value="ECO:0007669"/>
    <property type="project" value="TreeGrafter"/>
</dbReference>
<keyword evidence="13" id="KW-1185">Reference proteome</keyword>
<dbReference type="eggNOG" id="KOG1341">
    <property type="taxonomic scope" value="Eukaryota"/>
</dbReference>
<dbReference type="NCBIfam" id="TIGR00934">
    <property type="entry name" value="2a38euk"/>
    <property type="match status" value="1"/>
</dbReference>
<dbReference type="OMA" id="RMTNDGI"/>
<dbReference type="GO" id="GO:0140107">
    <property type="term" value="F:high-affinity potassium ion transmembrane transporter activity"/>
    <property type="evidence" value="ECO:0007669"/>
    <property type="project" value="TreeGrafter"/>
</dbReference>
<organism evidence="12 13">
    <name type="scientific">Henningerozyma blattae (strain ATCC 34711 / CBS 6284 / DSM 70876 / NBRC 10599 / NRRL Y-10934 / UCD 77-7)</name>
    <name type="common">Yeast</name>
    <name type="synonym">Tetrapisispora blattae</name>
    <dbReference type="NCBI Taxonomy" id="1071380"/>
    <lineage>
        <taxon>Eukaryota</taxon>
        <taxon>Fungi</taxon>
        <taxon>Dikarya</taxon>
        <taxon>Ascomycota</taxon>
        <taxon>Saccharomycotina</taxon>
        <taxon>Saccharomycetes</taxon>
        <taxon>Saccharomycetales</taxon>
        <taxon>Saccharomycetaceae</taxon>
        <taxon>Henningerozyma</taxon>
    </lineage>
</organism>
<dbReference type="InterPro" id="IPR015958">
    <property type="entry name" value="Trk1_fungi"/>
</dbReference>
<dbReference type="KEGG" id="tbl:TBLA_0D05650"/>
<feature type="transmembrane region" description="Helical" evidence="10">
    <location>
        <begin position="680"/>
        <end position="703"/>
    </location>
</feature>
<dbReference type="GO" id="GO:0030007">
    <property type="term" value="P:intracellular potassium ion homeostasis"/>
    <property type="evidence" value="ECO:0007669"/>
    <property type="project" value="UniProtKB-UniRule"/>
</dbReference>
<evidence type="ECO:0000313" key="12">
    <source>
        <dbReference type="EMBL" id="CCH61057.1"/>
    </source>
</evidence>
<keyword evidence="6 10" id="KW-0630">Potassium</keyword>
<dbReference type="RefSeq" id="XP_004180576.1">
    <property type="nucleotide sequence ID" value="XM_004180528.1"/>
</dbReference>
<evidence type="ECO:0000256" key="3">
    <source>
        <dbReference type="ARBA" id="ARBA00022448"/>
    </source>
</evidence>
<evidence type="ECO:0000256" key="1">
    <source>
        <dbReference type="ARBA" id="ARBA00004141"/>
    </source>
</evidence>
<dbReference type="PIRSF" id="PIRSF002450">
    <property type="entry name" value="K+_transpter_TRK"/>
    <property type="match status" value="1"/>
</dbReference>
<dbReference type="AlphaFoldDB" id="I2H3V5"/>
<dbReference type="InterPro" id="IPR051143">
    <property type="entry name" value="TrkH_K-transport"/>
</dbReference>
<reference evidence="12 13" key="1">
    <citation type="journal article" date="2011" name="Proc. Natl. Acad. Sci. U.S.A.">
        <title>Evolutionary erosion of yeast sex chromosomes by mating-type switching accidents.</title>
        <authorList>
            <person name="Gordon J.L."/>
            <person name="Armisen D."/>
            <person name="Proux-Wera E."/>
            <person name="Oheigeartaigh S.S."/>
            <person name="Byrne K.P."/>
            <person name="Wolfe K.H."/>
        </authorList>
    </citation>
    <scope>NUCLEOTIDE SEQUENCE [LARGE SCALE GENOMIC DNA]</scope>
    <source>
        <strain evidence="13">ATCC 34711 / CBS 6284 / DSM 70876 / NBRC 10599 / NRRL Y-10934 / UCD 77-7</strain>
    </source>
</reference>
<evidence type="ECO:0000256" key="8">
    <source>
        <dbReference type="ARBA" id="ARBA00023065"/>
    </source>
</evidence>
<keyword evidence="4 10" id="KW-0633">Potassium transport</keyword>
<evidence type="ECO:0000256" key="5">
    <source>
        <dbReference type="ARBA" id="ARBA00022692"/>
    </source>
</evidence>
<dbReference type="PANTHER" id="PTHR31064:SF30">
    <property type="entry name" value="HIGH-AFFINITY POTASSIUM TRANSPORT PROTEIN-RELATED"/>
    <property type="match status" value="1"/>
</dbReference>
<dbReference type="FunCoup" id="I2H3V5">
    <property type="interactions" value="22"/>
</dbReference>
<keyword evidence="7 10" id="KW-1133">Transmembrane helix</keyword>
<feature type="transmembrane region" description="Helical" evidence="10">
    <location>
        <begin position="58"/>
        <end position="79"/>
    </location>
</feature>
<evidence type="ECO:0000313" key="13">
    <source>
        <dbReference type="Proteomes" id="UP000002866"/>
    </source>
</evidence>
<proteinExistence type="inferred from homology"/>
<sequence length="975" mass="111951">MSNNNRNHLSRTYSNTSTIATITVKAGKTLGRKTRDIINKTSKKCFILKKYLFKNFIMIHYFYIITNTLIGSILIYPVGNIRYIDALFMAGSSATQGGLNTVDLNMLTTYQQIIIYLICFFCSSIFIHSILASVRLYWFERHFDGIEDYSKQNFKMRRTRSLLEKELSKTQQYQKATNKNQNTFHENLFSGTFINRDSPLMLSATTSLEYQESQSTSNSISYSDSNTENSYLDNILFYKGKNSQRNDIKDIKTYKNIKTLRILQKLNMYNKRKFSSLKKMKLQHFSPNKIKSYNKKCFRNLSFQKNNFYLVKNYLTYIYYRRSIRRDLDLVLNNEQGSVSSQSDTTLSTFQRELAEDETIILPSPNEINPINADISTLKKNPTTIRFEITKPQMKGALKQEKKASNSYKNDENITALQRFKSSFTNEKYLGTKINVWKDGHTERSFLTLLEKTNKRSKQRRNNEQSYDEPLSGNHSLSFNTDSEASFSASLDNISTVMTYDLPPLSARTMSTGYLSYEPKLDRNSIFIGLTKSQREELGGVEYRALKLLCKIVFCYYFGINLLAFVFLIPWAYSAMTYKNIILEFGSSPGWWAAFTGMSSSNNVGLTLTPNSMASFNTAPYPLIVIMCFVILGNTGFPIFLRFIIWGALKITPESSNRKESLGYLLDHPRRCFTLLFPKAVTWWLLFTLFTLTVFDWLLFIILDLNISTLDPLSKGYRVLAGLFQGIATRTPGFALVDVSVLHPTLQVTYLLMMYISVFPLAISIRRTNVYEEQSLGIYENESTSVIDRSSSFTSTELETQQSLTSCSSGECSNTKKLSTKSFIGSHIRKQLSFDLWFLFVALFIVSICEGSKIRDIERPSFNLFSVLFELVSAYCTVGMSLGYPGTTPSFTGQFSKLSKLVIIILLIRGRHRGLPNSIDRAIILPSEKLERLDIIVEEQSQRQKQLPNLNDPASEYVNTKYKEVLKVLENLKFW</sequence>
<dbReference type="OrthoDB" id="9999863at2759"/>
<dbReference type="Pfam" id="PF02386">
    <property type="entry name" value="TrkH"/>
    <property type="match status" value="1"/>
</dbReference>
<dbReference type="HOGENOM" id="CLU_005947_0_0_1"/>
<dbReference type="PANTHER" id="PTHR31064">
    <property type="entry name" value="POTASSIUM TRANSPORT PROTEIN DDB_G0292412-RELATED"/>
    <property type="match status" value="1"/>
</dbReference>
<keyword evidence="5 10" id="KW-0812">Transmembrane</keyword>
<dbReference type="InParanoid" id="I2H3V5"/>
<evidence type="ECO:0000256" key="4">
    <source>
        <dbReference type="ARBA" id="ARBA00022538"/>
    </source>
</evidence>
<gene>
    <name evidence="12" type="primary">TBLA0D05650</name>
    <name evidence="12" type="ORF">TBLA_0D05650</name>
</gene>
<dbReference type="GO" id="GO:0006874">
    <property type="term" value="P:intracellular calcium ion homeostasis"/>
    <property type="evidence" value="ECO:0007669"/>
    <property type="project" value="EnsemblFungi"/>
</dbReference>
<evidence type="ECO:0000256" key="2">
    <source>
        <dbReference type="ARBA" id="ARBA00009137"/>
    </source>
</evidence>
<keyword evidence="3 10" id="KW-0813">Transport</keyword>
<comment type="similarity">
    <text evidence="2 10">Belongs to the TrkH potassium transport family.</text>
</comment>
<evidence type="ECO:0000256" key="11">
    <source>
        <dbReference type="SAM" id="MobiDB-lite"/>
    </source>
</evidence>
<protein>
    <recommendedName>
        <fullName evidence="10">Potassium transport protein</fullName>
    </recommendedName>
</protein>
<dbReference type="EMBL" id="HE806319">
    <property type="protein sequence ID" value="CCH61057.1"/>
    <property type="molecule type" value="Genomic_DNA"/>
</dbReference>
<feature type="transmembrane region" description="Helical" evidence="10">
    <location>
        <begin position="113"/>
        <end position="138"/>
    </location>
</feature>